<feature type="compositionally biased region" description="Low complexity" evidence="8">
    <location>
        <begin position="46"/>
        <end position="59"/>
    </location>
</feature>
<evidence type="ECO:0000313" key="12">
    <source>
        <dbReference type="RefSeq" id="XP_030369421.1"/>
    </source>
</evidence>
<comment type="subcellular location">
    <subcellularLocation>
        <location evidence="1">Cell membrane</location>
        <topology evidence="1">Multi-pass membrane protein</topology>
    </subcellularLocation>
</comment>
<reference evidence="12" key="1">
    <citation type="submission" date="2025-08" db="UniProtKB">
        <authorList>
            <consortium name="RefSeq"/>
        </authorList>
    </citation>
    <scope>IDENTIFICATION</scope>
    <source>
        <strain evidence="12">11010-0011.00</strain>
        <tissue evidence="12">Whole body</tissue>
    </source>
</reference>
<feature type="region of interest" description="Disordered" evidence="8">
    <location>
        <begin position="1"/>
        <end position="215"/>
    </location>
</feature>
<dbReference type="InterPro" id="IPR005829">
    <property type="entry name" value="Sugar_transporter_CS"/>
</dbReference>
<dbReference type="GO" id="GO:0051119">
    <property type="term" value="F:sugar transmembrane transporter activity"/>
    <property type="evidence" value="ECO:0007669"/>
    <property type="project" value="InterPro"/>
</dbReference>
<dbReference type="PANTHER" id="PTHR48021">
    <property type="match status" value="1"/>
</dbReference>
<feature type="transmembrane region" description="Helical" evidence="9">
    <location>
        <begin position="745"/>
        <end position="770"/>
    </location>
</feature>
<feature type="compositionally biased region" description="Basic and acidic residues" evidence="8">
    <location>
        <begin position="357"/>
        <end position="371"/>
    </location>
</feature>
<evidence type="ECO:0000256" key="5">
    <source>
        <dbReference type="ARBA" id="ARBA00023136"/>
    </source>
</evidence>
<dbReference type="InterPro" id="IPR044775">
    <property type="entry name" value="MFS_ERD6/Tret1-like"/>
</dbReference>
<evidence type="ECO:0000256" key="9">
    <source>
        <dbReference type="SAM" id="Phobius"/>
    </source>
</evidence>
<evidence type="ECO:0000256" key="6">
    <source>
        <dbReference type="ARBA" id="ARBA00023180"/>
    </source>
</evidence>
<evidence type="ECO:0000313" key="11">
    <source>
        <dbReference type="Proteomes" id="UP000504634"/>
    </source>
</evidence>
<feature type="transmembrane region" description="Helical" evidence="9">
    <location>
        <begin position="712"/>
        <end position="733"/>
    </location>
</feature>
<feature type="transmembrane region" description="Helical" evidence="9">
    <location>
        <begin position="814"/>
        <end position="833"/>
    </location>
</feature>
<feature type="region of interest" description="Disordered" evidence="8">
    <location>
        <begin position="288"/>
        <end position="317"/>
    </location>
</feature>
<keyword evidence="6" id="KW-0325">Glycoprotein</keyword>
<dbReference type="FunFam" id="1.20.1250.20:FF:000055">
    <property type="entry name" value="Facilitated trehalose transporter Tret1-2 homolog"/>
    <property type="match status" value="1"/>
</dbReference>
<comment type="similarity">
    <text evidence="7">Belongs to the major facilitator superfamily. Sugar transporter (TC 2.A.1.1) family. Trehalose transporter subfamily.</text>
</comment>
<accession>A0A6J2SXW6</accession>
<keyword evidence="11" id="KW-1185">Reference proteome</keyword>
<feature type="transmembrane region" description="Helical" evidence="9">
    <location>
        <begin position="565"/>
        <end position="583"/>
    </location>
</feature>
<dbReference type="PROSITE" id="PS00217">
    <property type="entry name" value="SUGAR_TRANSPORT_2"/>
    <property type="match status" value="1"/>
</dbReference>
<keyword evidence="5 9" id="KW-0472">Membrane</keyword>
<evidence type="ECO:0000256" key="3">
    <source>
        <dbReference type="ARBA" id="ARBA00022692"/>
    </source>
</evidence>
<dbReference type="InterPro" id="IPR005828">
    <property type="entry name" value="MFS_sugar_transport-like"/>
</dbReference>
<keyword evidence="2" id="KW-1003">Cell membrane</keyword>
<feature type="transmembrane region" description="Helical" evidence="9">
    <location>
        <begin position="681"/>
        <end position="705"/>
    </location>
</feature>
<feature type="region of interest" description="Disordered" evidence="8">
    <location>
        <begin position="341"/>
        <end position="371"/>
    </location>
</feature>
<proteinExistence type="inferred from homology"/>
<dbReference type="Pfam" id="PF00083">
    <property type="entry name" value="Sugar_tr"/>
    <property type="match status" value="1"/>
</dbReference>
<keyword evidence="3 9" id="KW-0812">Transmembrane</keyword>
<evidence type="ECO:0000256" key="1">
    <source>
        <dbReference type="ARBA" id="ARBA00004651"/>
    </source>
</evidence>
<dbReference type="CTD" id="36248"/>
<feature type="transmembrane region" description="Helical" evidence="9">
    <location>
        <begin position="481"/>
        <end position="503"/>
    </location>
</feature>
<feature type="domain" description="Major facilitator superfamily (MFS) profile" evidence="10">
    <location>
        <begin position="410"/>
        <end position="837"/>
    </location>
</feature>
<dbReference type="InterPro" id="IPR036259">
    <property type="entry name" value="MFS_trans_sf"/>
</dbReference>
<evidence type="ECO:0000259" key="10">
    <source>
        <dbReference type="PROSITE" id="PS50850"/>
    </source>
</evidence>
<evidence type="ECO:0000256" key="8">
    <source>
        <dbReference type="SAM" id="MobiDB-lite"/>
    </source>
</evidence>
<dbReference type="CDD" id="cd17358">
    <property type="entry name" value="MFS_GLUT6_8_Class3_like"/>
    <property type="match status" value="1"/>
</dbReference>
<feature type="transmembrane region" description="Helical" evidence="9">
    <location>
        <begin position="509"/>
        <end position="526"/>
    </location>
</feature>
<feature type="transmembrane region" description="Helical" evidence="9">
    <location>
        <begin position="782"/>
        <end position="802"/>
    </location>
</feature>
<gene>
    <name evidence="12" type="primary">LOC115620354</name>
</gene>
<dbReference type="OrthoDB" id="6339427at2759"/>
<feature type="compositionally biased region" description="Basic and acidic residues" evidence="8">
    <location>
        <begin position="25"/>
        <end position="35"/>
    </location>
</feature>
<dbReference type="PROSITE" id="PS50850">
    <property type="entry name" value="MFS"/>
    <property type="match status" value="1"/>
</dbReference>
<dbReference type="PANTHER" id="PTHR48021:SF96">
    <property type="entry name" value="FACILITATED TREHALOSE TRANSPORTER TRET1-1-RELATED"/>
    <property type="match status" value="1"/>
</dbReference>
<dbReference type="GeneID" id="115620354"/>
<name>A0A6J2SXW6_DROLE</name>
<dbReference type="GO" id="GO:0005886">
    <property type="term" value="C:plasma membrane"/>
    <property type="evidence" value="ECO:0007669"/>
    <property type="project" value="UniProtKB-SubCell"/>
</dbReference>
<keyword evidence="4 9" id="KW-1133">Transmembrane helix</keyword>
<dbReference type="NCBIfam" id="TIGR00879">
    <property type="entry name" value="SP"/>
    <property type="match status" value="1"/>
</dbReference>
<evidence type="ECO:0000256" key="2">
    <source>
        <dbReference type="ARBA" id="ARBA00022475"/>
    </source>
</evidence>
<dbReference type="InterPro" id="IPR020846">
    <property type="entry name" value="MFS_dom"/>
</dbReference>
<dbReference type="RefSeq" id="XP_030369421.1">
    <property type="nucleotide sequence ID" value="XM_030513561.1"/>
</dbReference>
<dbReference type="Gene3D" id="1.20.1250.20">
    <property type="entry name" value="MFS general substrate transporter like domains"/>
    <property type="match status" value="1"/>
</dbReference>
<protein>
    <submittedName>
        <fullName evidence="12">Facilitated trehalose transporter Tret1 isoform X1</fullName>
    </submittedName>
</protein>
<dbReference type="AlphaFoldDB" id="A0A6J2SXW6"/>
<sequence>MNGRDNRGGGGGGHHHQPLSSAMGKIKDKLTRAGEELGLGYQRVESSLSTSNTATSLDTILPEDPFLFPQAAPQHHHPQQQQQLQPPQQQQQQQRQRSPIRLLHDDEPPLSFRPLLEDDDINEPPQLSTTAQRSPLRASGSLELTPLPPPPTSLEPHRDRQQRSVVSVAGEDLQRSKQSLKGSRVSFEKRPKAPGADSSDDDSFEDKRIGFQQQKATSVDHKGILKDLKHILANDNRRQFQAKKHVSLDIKGTRFLQDLLKESSSEEEFHKTRREFQGRKHQSLDPRVTFKLDKVLQGSSTDSDEEGDDAEHKRLIHRPKDITKPVIIDLKDLESESDEDFFTSRQHFQQQRSISTDSRKSRRNEMDEKRGENIRHAVPFVRQITEDGKPKLEVYRPTTNPIYIWTQVLAALSVSLGSLTVGFSSAYTSPALVSMTNTTLTSFEVTPQAASWVGGIMPLAGLAGGISGGPFIEYLGRRNTILATAVPFIISWLLIACAVNVAMVLCGRFLAGFCVGIASLSLPVYLGETVQPEVRGTLGLLPTAFGNIGILLCFVAGTYMDWSMLAFLGGALPVPFLILMFLIPETPRWYVSRGREERARKALHWLRGKEADVEPELKGLMRSQADADRQMTQNTMLELLKRSNLKPLSISLGLMFFQQLSGINAVIFYTVSIFKDAGSTIDGNVCTIIVGVVNFIATFIATILIDRLGRKILLYISDVAMVITLFILGGFFYCKDSGMDISNVGWLPLSCFVVYILGFSLGFGPIPWLMMGEILPARIRGSAASVATAFNWSCTFVVTKTFQDMIDFMGAAGAFWLFGAICFIGLFFVIFYVPETQGKTLEDIERKMMGRVRRMSSVANIKPLSFNM</sequence>
<feature type="transmembrane region" description="Helical" evidence="9">
    <location>
        <begin position="402"/>
        <end position="429"/>
    </location>
</feature>
<dbReference type="PROSITE" id="PS00216">
    <property type="entry name" value="SUGAR_TRANSPORT_1"/>
    <property type="match status" value="1"/>
</dbReference>
<feature type="transmembrane region" description="Helical" evidence="9">
    <location>
        <begin position="449"/>
        <end position="469"/>
    </location>
</feature>
<evidence type="ECO:0000256" key="7">
    <source>
        <dbReference type="ARBA" id="ARBA00024348"/>
    </source>
</evidence>
<feature type="transmembrane region" description="Helical" evidence="9">
    <location>
        <begin position="648"/>
        <end position="669"/>
    </location>
</feature>
<feature type="compositionally biased region" description="Low complexity" evidence="8">
    <location>
        <begin position="69"/>
        <end position="97"/>
    </location>
</feature>
<organism evidence="11 12">
    <name type="scientific">Drosophila lebanonensis</name>
    <name type="common">Fruit fly</name>
    <name type="synonym">Scaptodrosophila lebanonensis</name>
    <dbReference type="NCBI Taxonomy" id="7225"/>
    <lineage>
        <taxon>Eukaryota</taxon>
        <taxon>Metazoa</taxon>
        <taxon>Ecdysozoa</taxon>
        <taxon>Arthropoda</taxon>
        <taxon>Hexapoda</taxon>
        <taxon>Insecta</taxon>
        <taxon>Pterygota</taxon>
        <taxon>Neoptera</taxon>
        <taxon>Endopterygota</taxon>
        <taxon>Diptera</taxon>
        <taxon>Brachycera</taxon>
        <taxon>Muscomorpha</taxon>
        <taxon>Ephydroidea</taxon>
        <taxon>Drosophilidae</taxon>
        <taxon>Scaptodrosophila</taxon>
    </lineage>
</organism>
<dbReference type="PRINTS" id="PR00171">
    <property type="entry name" value="SUGRTRNSPORT"/>
</dbReference>
<dbReference type="InterPro" id="IPR003663">
    <property type="entry name" value="Sugar/inositol_transpt"/>
</dbReference>
<dbReference type="InterPro" id="IPR050549">
    <property type="entry name" value="MFS_Trehalose_Transporter"/>
</dbReference>
<dbReference type="SUPFAM" id="SSF103473">
    <property type="entry name" value="MFS general substrate transporter"/>
    <property type="match status" value="1"/>
</dbReference>
<feature type="compositionally biased region" description="Polar residues" evidence="8">
    <location>
        <begin position="343"/>
        <end position="356"/>
    </location>
</feature>
<dbReference type="Proteomes" id="UP000504634">
    <property type="component" value="Unplaced"/>
</dbReference>
<feature type="transmembrane region" description="Helical" evidence="9">
    <location>
        <begin position="538"/>
        <end position="559"/>
    </location>
</feature>
<evidence type="ECO:0000256" key="4">
    <source>
        <dbReference type="ARBA" id="ARBA00022989"/>
    </source>
</evidence>